<feature type="transmembrane region" description="Helical" evidence="1">
    <location>
        <begin position="83"/>
        <end position="99"/>
    </location>
</feature>
<dbReference type="OrthoDB" id="8048523at2759"/>
<evidence type="ECO:0000256" key="1">
    <source>
        <dbReference type="SAM" id="Phobius"/>
    </source>
</evidence>
<dbReference type="GO" id="GO:0009941">
    <property type="term" value="C:chloroplast envelope"/>
    <property type="evidence" value="ECO:0007669"/>
    <property type="project" value="TreeGrafter"/>
</dbReference>
<keyword evidence="4" id="KW-1185">Reference proteome</keyword>
<feature type="transmembrane region" description="Helical" evidence="1">
    <location>
        <begin position="253"/>
        <end position="272"/>
    </location>
</feature>
<feature type="signal peptide" evidence="2">
    <location>
        <begin position="1"/>
        <end position="20"/>
    </location>
</feature>
<sequence>MATAALVCDVALRAVAQAAAGPGLASDAWVALCSNCVSFLILTSVFVDDQEWETAICYAAGLCGSLLLLAQACLLGMAPAPLLPTAALLAVLSVAINTAKARGWLDGPAAPTRLWGMWRGAVGCLGWAMVPQIAYLSLVLPATSGPDTLASSSWGPAAASICLGAALAALLRHRPSKALARQGRRRRSGGLFDSWSVPAWTATLLFMLEPVAALASAARTPEALLSLAPSDFLLPALATGLQVPRALLRDHMWFTGTSYATLFACAQAAVVACARGSYAAAAAALAIPLLCMTCLLALTAAAQGNSRPLRALQQVAEGYRREQLPLRSRARLLAGQIKRRLWHAAGLGPPFQP</sequence>
<keyword evidence="2" id="KW-0732">Signal</keyword>
<feature type="transmembrane region" description="Helical" evidence="1">
    <location>
        <begin position="28"/>
        <end position="48"/>
    </location>
</feature>
<dbReference type="PANTHER" id="PTHR34809">
    <property type="entry name" value="MALTOSE EXCESS PROTEIN 1, CHLOROPLASTIC-RELATED"/>
    <property type="match status" value="1"/>
</dbReference>
<evidence type="ECO:0000256" key="2">
    <source>
        <dbReference type="SAM" id="SignalP"/>
    </source>
</evidence>
<feature type="chain" id="PRO_5039682431" evidence="2">
    <location>
        <begin position="21"/>
        <end position="353"/>
    </location>
</feature>
<dbReference type="InterPro" id="IPR034628">
    <property type="entry name" value="MEX1/MEX1-like"/>
</dbReference>
<dbReference type="PANTHER" id="PTHR34809:SF1">
    <property type="entry name" value="MALTOSE EXCESS PROTEIN 1, CHLOROPLASTIC-RELATED"/>
    <property type="match status" value="1"/>
</dbReference>
<dbReference type="GO" id="GO:0005363">
    <property type="term" value="F:maltose transmembrane transporter activity"/>
    <property type="evidence" value="ECO:0007669"/>
    <property type="project" value="TreeGrafter"/>
</dbReference>
<keyword evidence="1" id="KW-0812">Transmembrane</keyword>
<dbReference type="Proteomes" id="UP001055712">
    <property type="component" value="Unassembled WGS sequence"/>
</dbReference>
<feature type="transmembrane region" description="Helical" evidence="1">
    <location>
        <begin position="154"/>
        <end position="171"/>
    </location>
</feature>
<evidence type="ECO:0000313" key="4">
    <source>
        <dbReference type="Proteomes" id="UP001055712"/>
    </source>
</evidence>
<reference evidence="3" key="1">
    <citation type="journal article" date="2019" name="Plant J.">
        <title>Chlorella vulgaris genome assembly and annotation reveals the molecular basis for metabolic acclimation to high light conditions.</title>
        <authorList>
            <person name="Cecchin M."/>
            <person name="Marcolungo L."/>
            <person name="Rossato M."/>
            <person name="Girolomoni L."/>
            <person name="Cosentino E."/>
            <person name="Cuine S."/>
            <person name="Li-Beisson Y."/>
            <person name="Delledonne M."/>
            <person name="Ballottari M."/>
        </authorList>
    </citation>
    <scope>NUCLEOTIDE SEQUENCE</scope>
    <source>
        <strain evidence="3">211/11P</strain>
    </source>
</reference>
<keyword evidence="1" id="KW-1133">Transmembrane helix</keyword>
<gene>
    <name evidence="3" type="ORF">D9Q98_001483</name>
</gene>
<keyword evidence="1" id="KW-0472">Membrane</keyword>
<proteinExistence type="predicted"/>
<comment type="caution">
    <text evidence="3">The sequence shown here is derived from an EMBL/GenBank/DDBJ whole genome shotgun (WGS) entry which is preliminary data.</text>
</comment>
<dbReference type="AlphaFoldDB" id="A0A9D4Z243"/>
<reference evidence="3" key="2">
    <citation type="submission" date="2020-11" db="EMBL/GenBank/DDBJ databases">
        <authorList>
            <person name="Cecchin M."/>
            <person name="Marcolungo L."/>
            <person name="Rossato M."/>
            <person name="Girolomoni L."/>
            <person name="Cosentino E."/>
            <person name="Cuine S."/>
            <person name="Li-Beisson Y."/>
            <person name="Delledonne M."/>
            <person name="Ballottari M."/>
        </authorList>
    </citation>
    <scope>NUCLEOTIDE SEQUENCE</scope>
    <source>
        <strain evidence="3">211/11P</strain>
        <tissue evidence="3">Whole cell</tissue>
    </source>
</reference>
<dbReference type="EMBL" id="SIDB01000001">
    <property type="protein sequence ID" value="KAI3439073.1"/>
    <property type="molecule type" value="Genomic_DNA"/>
</dbReference>
<evidence type="ECO:0000313" key="3">
    <source>
        <dbReference type="EMBL" id="KAI3439073.1"/>
    </source>
</evidence>
<accession>A0A9D4Z243</accession>
<protein>
    <submittedName>
        <fullName evidence="3">Uncharacterized protein</fullName>
    </submittedName>
</protein>
<organism evidence="3 4">
    <name type="scientific">Chlorella vulgaris</name>
    <name type="common">Green alga</name>
    <dbReference type="NCBI Taxonomy" id="3077"/>
    <lineage>
        <taxon>Eukaryota</taxon>
        <taxon>Viridiplantae</taxon>
        <taxon>Chlorophyta</taxon>
        <taxon>core chlorophytes</taxon>
        <taxon>Trebouxiophyceae</taxon>
        <taxon>Chlorellales</taxon>
        <taxon>Chlorellaceae</taxon>
        <taxon>Chlorella clade</taxon>
        <taxon>Chlorella</taxon>
    </lineage>
</organism>
<name>A0A9D4Z243_CHLVU</name>
<feature type="transmembrane region" description="Helical" evidence="1">
    <location>
        <begin position="55"/>
        <end position="77"/>
    </location>
</feature>
<feature type="transmembrane region" description="Helical" evidence="1">
    <location>
        <begin position="278"/>
        <end position="302"/>
    </location>
</feature>
<feature type="transmembrane region" description="Helical" evidence="1">
    <location>
        <begin position="192"/>
        <end position="217"/>
    </location>
</feature>
<feature type="transmembrane region" description="Helical" evidence="1">
    <location>
        <begin position="120"/>
        <end position="142"/>
    </location>
</feature>